<sequence>MDALTMGPGDMTSEATAEWEKVLGIFSDEAEGLVASMEENLIALEVAPADSLLQAILRGAHTLKGAAGSLGFQAVTDYTHGVEDLLQALIDRRVAVDEERVSLLLGAVDHLRDLSRASLAGVDSLGAVHRAHLARLKQGASLHPAPEAACAPAPASLPRIQDNPGVKRGRSRMDLERLDRIVTLTAELSVARGRMTQFLSRAEESGASWEDALAQQREMDPLFEELQEEVMKVRMVPVGPLFRQHLRTVRDLARSQHKQALLELEGEDATLDTAVLDALRDPLLHLLRNALDHGIESPDERRAAGKDPRGHLRLRAFHDAGSVVVELTDDGRGIQRDKVRERARERGLVTAPERLRDDELLRLIFEPGFSTAASVTELSGRGVGMDVVRRDIEALRGSVSIQSQEGRGTTLTLRLPLTLAVIQGFAMGVGDQVYVVPIEGVQECMEVPADERTSQASGVLSLRGQPLPYLRLRQVFDLGGGLPARENVVVLKHPDGMVGLAVDELQGEGQRVIRPLGKLFQGIPGISGSTILGDGRVGLLLDTPSLVRRAIHRASEHPEAPPSPQDFPPPTDAPRAPSRQSPLPE</sequence>
<dbReference type="SMART" id="SM00073">
    <property type="entry name" value="HPT"/>
    <property type="match status" value="1"/>
</dbReference>
<keyword evidence="6" id="KW-0808">Transferase</keyword>
<evidence type="ECO:0000256" key="5">
    <source>
        <dbReference type="ARBA" id="ARBA00022553"/>
    </source>
</evidence>
<dbReference type="InterPro" id="IPR004105">
    <property type="entry name" value="CheA-like_dim"/>
</dbReference>
<feature type="domain" description="CheW-like" evidence="15">
    <location>
        <begin position="421"/>
        <end position="552"/>
    </location>
</feature>
<evidence type="ECO:0000256" key="1">
    <source>
        <dbReference type="ARBA" id="ARBA00000085"/>
    </source>
</evidence>
<dbReference type="InterPro" id="IPR037006">
    <property type="entry name" value="CheA-like_homodim_sf"/>
</dbReference>
<feature type="compositionally biased region" description="Pro residues" evidence="13">
    <location>
        <begin position="560"/>
        <end position="572"/>
    </location>
</feature>
<evidence type="ECO:0000256" key="3">
    <source>
        <dbReference type="ARBA" id="ARBA00021495"/>
    </source>
</evidence>
<keyword evidence="9" id="KW-0067">ATP-binding</keyword>
<feature type="domain" description="HPt" evidence="16">
    <location>
        <begin position="15"/>
        <end position="118"/>
    </location>
</feature>
<dbReference type="InterPro" id="IPR036061">
    <property type="entry name" value="CheW-like_dom_sf"/>
</dbReference>
<dbReference type="SMART" id="SM00387">
    <property type="entry name" value="HATPase_c"/>
    <property type="match status" value="1"/>
</dbReference>
<keyword evidence="4" id="KW-0145">Chemotaxis</keyword>
<proteinExistence type="predicted"/>
<dbReference type="Gene3D" id="2.30.30.40">
    <property type="entry name" value="SH3 Domains"/>
    <property type="match status" value="1"/>
</dbReference>
<dbReference type="Gene3D" id="3.30.565.10">
    <property type="entry name" value="Histidine kinase-like ATPase, C-terminal domain"/>
    <property type="match status" value="1"/>
</dbReference>
<dbReference type="PROSITE" id="PS50109">
    <property type="entry name" value="HIS_KIN"/>
    <property type="match status" value="1"/>
</dbReference>
<dbReference type="InterPro" id="IPR036097">
    <property type="entry name" value="HisK_dim/P_sf"/>
</dbReference>
<evidence type="ECO:0000256" key="7">
    <source>
        <dbReference type="ARBA" id="ARBA00022741"/>
    </source>
</evidence>
<dbReference type="PANTHER" id="PTHR43395">
    <property type="entry name" value="SENSOR HISTIDINE KINASE CHEA"/>
    <property type="match status" value="1"/>
</dbReference>
<accession>A0ABR9PK95</accession>
<feature type="region of interest" description="Disordered" evidence="13">
    <location>
        <begin position="145"/>
        <end position="168"/>
    </location>
</feature>
<feature type="compositionally biased region" description="Low complexity" evidence="13">
    <location>
        <begin position="145"/>
        <end position="154"/>
    </location>
</feature>
<dbReference type="Pfam" id="PF01627">
    <property type="entry name" value="Hpt"/>
    <property type="match status" value="1"/>
</dbReference>
<dbReference type="InterPro" id="IPR036890">
    <property type="entry name" value="HATPase_C_sf"/>
</dbReference>
<feature type="modified residue" description="Phosphohistidine" evidence="12">
    <location>
        <position position="61"/>
    </location>
</feature>
<dbReference type="SMART" id="SM01231">
    <property type="entry name" value="H-kinase_dim"/>
    <property type="match status" value="1"/>
</dbReference>
<dbReference type="Pfam" id="PF02895">
    <property type="entry name" value="H-kinase_dim"/>
    <property type="match status" value="1"/>
</dbReference>
<dbReference type="Gene3D" id="1.10.287.560">
    <property type="entry name" value="Histidine kinase CheA-like, homodimeric domain"/>
    <property type="match status" value="1"/>
</dbReference>
<dbReference type="SUPFAM" id="SSF50341">
    <property type="entry name" value="CheW-like"/>
    <property type="match status" value="1"/>
</dbReference>
<name>A0ABR9PK95_9BACT</name>
<dbReference type="InterPro" id="IPR036641">
    <property type="entry name" value="HPT_dom_sf"/>
</dbReference>
<feature type="domain" description="Histidine kinase" evidence="14">
    <location>
        <begin position="215"/>
        <end position="419"/>
    </location>
</feature>
<dbReference type="PANTHER" id="PTHR43395:SF10">
    <property type="entry name" value="CHEMOTAXIS PROTEIN CHEA"/>
    <property type="match status" value="1"/>
</dbReference>
<dbReference type="PRINTS" id="PR00344">
    <property type="entry name" value="BCTRLSENSOR"/>
</dbReference>
<gene>
    <name evidence="17" type="ORF">G4177_09330</name>
</gene>
<evidence type="ECO:0000259" key="15">
    <source>
        <dbReference type="PROSITE" id="PS50851"/>
    </source>
</evidence>
<dbReference type="Pfam" id="PF01584">
    <property type="entry name" value="CheW"/>
    <property type="match status" value="1"/>
</dbReference>
<dbReference type="InterPro" id="IPR003594">
    <property type="entry name" value="HATPase_dom"/>
</dbReference>
<keyword evidence="10" id="KW-0902">Two-component regulatory system</keyword>
<dbReference type="PROSITE" id="PS50894">
    <property type="entry name" value="HPT"/>
    <property type="match status" value="1"/>
</dbReference>
<dbReference type="InterPro" id="IPR005467">
    <property type="entry name" value="His_kinase_dom"/>
</dbReference>
<comment type="function">
    <text evidence="11">Involved in the transmission of sensory signals from the chemoreceptors to the flagellar motors. CheA is autophosphorylated; it can transfer its phosphate group to either CheB or CheY.</text>
</comment>
<evidence type="ECO:0000256" key="9">
    <source>
        <dbReference type="ARBA" id="ARBA00022840"/>
    </source>
</evidence>
<evidence type="ECO:0000259" key="14">
    <source>
        <dbReference type="PROSITE" id="PS50109"/>
    </source>
</evidence>
<evidence type="ECO:0000256" key="2">
    <source>
        <dbReference type="ARBA" id="ARBA00012438"/>
    </source>
</evidence>
<keyword evidence="7" id="KW-0547">Nucleotide-binding</keyword>
<dbReference type="Pfam" id="PF02518">
    <property type="entry name" value="HATPase_c"/>
    <property type="match status" value="1"/>
</dbReference>
<evidence type="ECO:0000256" key="4">
    <source>
        <dbReference type="ARBA" id="ARBA00022500"/>
    </source>
</evidence>
<dbReference type="Proteomes" id="UP001516472">
    <property type="component" value="Unassembled WGS sequence"/>
</dbReference>
<evidence type="ECO:0000313" key="17">
    <source>
        <dbReference type="EMBL" id="MBE4748368.1"/>
    </source>
</evidence>
<dbReference type="EMBL" id="JAAIYO010000002">
    <property type="protein sequence ID" value="MBE4748368.1"/>
    <property type="molecule type" value="Genomic_DNA"/>
</dbReference>
<dbReference type="InterPro" id="IPR002545">
    <property type="entry name" value="CheW-lke_dom"/>
</dbReference>
<dbReference type="SUPFAM" id="SSF47226">
    <property type="entry name" value="Histidine-containing phosphotransfer domain, HPT domain"/>
    <property type="match status" value="1"/>
</dbReference>
<keyword evidence="5 12" id="KW-0597">Phosphoprotein</keyword>
<evidence type="ECO:0000256" key="13">
    <source>
        <dbReference type="SAM" id="MobiDB-lite"/>
    </source>
</evidence>
<dbReference type="SUPFAM" id="SSF47384">
    <property type="entry name" value="Homodimeric domain of signal transducing histidine kinase"/>
    <property type="match status" value="1"/>
</dbReference>
<protein>
    <recommendedName>
        <fullName evidence="3">Chemotaxis protein CheA</fullName>
        <ecNumber evidence="2">2.7.13.3</ecNumber>
    </recommendedName>
</protein>
<evidence type="ECO:0000256" key="11">
    <source>
        <dbReference type="ARBA" id="ARBA00035100"/>
    </source>
</evidence>
<dbReference type="InterPro" id="IPR008207">
    <property type="entry name" value="Sig_transdc_His_kin_Hpt_dom"/>
</dbReference>
<evidence type="ECO:0000256" key="10">
    <source>
        <dbReference type="ARBA" id="ARBA00023012"/>
    </source>
</evidence>
<reference evidence="17 18" key="1">
    <citation type="submission" date="2020-02" db="EMBL/GenBank/DDBJ databases">
        <authorList>
            <person name="Babadi Z.K."/>
            <person name="Risdian C."/>
            <person name="Ebrahimipour G.H."/>
            <person name="Wink J."/>
        </authorList>
    </citation>
    <scope>NUCLEOTIDE SEQUENCE [LARGE SCALE GENOMIC DNA]</scope>
    <source>
        <strain evidence="17 18">ZKHCc1 1396</strain>
    </source>
</reference>
<evidence type="ECO:0000256" key="8">
    <source>
        <dbReference type="ARBA" id="ARBA00022777"/>
    </source>
</evidence>
<dbReference type="PROSITE" id="PS50851">
    <property type="entry name" value="CHEW"/>
    <property type="match status" value="1"/>
</dbReference>
<dbReference type="InterPro" id="IPR051315">
    <property type="entry name" value="Bact_Chemotaxis_CheA"/>
</dbReference>
<dbReference type="SUPFAM" id="SSF55874">
    <property type="entry name" value="ATPase domain of HSP90 chaperone/DNA topoisomerase II/histidine kinase"/>
    <property type="match status" value="1"/>
</dbReference>
<dbReference type="SMART" id="SM00260">
    <property type="entry name" value="CheW"/>
    <property type="match status" value="1"/>
</dbReference>
<evidence type="ECO:0000256" key="6">
    <source>
        <dbReference type="ARBA" id="ARBA00022679"/>
    </source>
</evidence>
<dbReference type="EC" id="2.7.13.3" evidence="2"/>
<evidence type="ECO:0000313" key="18">
    <source>
        <dbReference type="Proteomes" id="UP001516472"/>
    </source>
</evidence>
<dbReference type="Gene3D" id="1.20.120.160">
    <property type="entry name" value="HPT domain"/>
    <property type="match status" value="1"/>
</dbReference>
<dbReference type="InterPro" id="IPR004358">
    <property type="entry name" value="Sig_transdc_His_kin-like_C"/>
</dbReference>
<organism evidence="17 18">
    <name type="scientific">Corallococcus soli</name>
    <dbReference type="NCBI Taxonomy" id="2710757"/>
    <lineage>
        <taxon>Bacteria</taxon>
        <taxon>Pseudomonadati</taxon>
        <taxon>Myxococcota</taxon>
        <taxon>Myxococcia</taxon>
        <taxon>Myxococcales</taxon>
        <taxon>Cystobacterineae</taxon>
        <taxon>Myxococcaceae</taxon>
        <taxon>Corallococcus</taxon>
    </lineage>
</organism>
<evidence type="ECO:0000256" key="12">
    <source>
        <dbReference type="PROSITE-ProRule" id="PRU00110"/>
    </source>
</evidence>
<keyword evidence="18" id="KW-1185">Reference proteome</keyword>
<feature type="region of interest" description="Disordered" evidence="13">
    <location>
        <begin position="553"/>
        <end position="585"/>
    </location>
</feature>
<keyword evidence="8" id="KW-0418">Kinase</keyword>
<evidence type="ECO:0000259" key="16">
    <source>
        <dbReference type="PROSITE" id="PS50894"/>
    </source>
</evidence>
<dbReference type="CDD" id="cd00088">
    <property type="entry name" value="HPT"/>
    <property type="match status" value="1"/>
</dbReference>
<comment type="catalytic activity">
    <reaction evidence="1">
        <text>ATP + protein L-histidine = ADP + protein N-phospho-L-histidine.</text>
        <dbReference type="EC" id="2.7.13.3"/>
    </reaction>
</comment>
<comment type="caution">
    <text evidence="17">The sequence shown here is derived from an EMBL/GenBank/DDBJ whole genome shotgun (WGS) entry which is preliminary data.</text>
</comment>